<dbReference type="Pfam" id="PF01118">
    <property type="entry name" value="Semialdhyde_dh"/>
    <property type="match status" value="1"/>
</dbReference>
<dbReference type="InterPro" id="IPR023013">
    <property type="entry name" value="AGPR_AS"/>
</dbReference>
<keyword evidence="4 7" id="KW-0521">NADP</keyword>
<dbReference type="InterPro" id="IPR050085">
    <property type="entry name" value="AGPR"/>
</dbReference>
<sequence>MNKIKAAIVGASGYTGAELVRLLINHPHVDIAAMTADRKAGMRMADVFPHLGGLELPDLIKMDEVDWSHIDVCFCCLPHGTTQQFIASLPQNVRIVDLSADFRLKDIEEYAKWYGDEHRAPELQKEAVYGLSELKRDEIAKARLVANPGCYPTSAQLPLIPLLKEGKISTDGIIIDSKSGTTGAGRAPKEGTLFCEVSDAINAYGVGTHRHGPEIEQGLSEAAGKDVIVSFTPHLMPMNRGILSTIYVSLEKGASVDDLRSTLDQSYANDPFVRVVEEGNSPATRHVRGSNYCLIGVFADRAPGRAIIVCVEDNVVKGASGQAVQNMNIMFGFDEISGLTQQPMFP</sequence>
<accession>A0A1C3REV1</accession>
<evidence type="ECO:0000259" key="9">
    <source>
        <dbReference type="SMART" id="SM00859"/>
    </source>
</evidence>
<dbReference type="EC" id="1.2.1.38" evidence="7"/>
<keyword evidence="2 7" id="KW-0055">Arginine biosynthesis</keyword>
<dbReference type="STRING" id="1867952.MTBPR1_120084"/>
<dbReference type="OrthoDB" id="9801289at2"/>
<reference evidence="10 11" key="1">
    <citation type="submission" date="2016-07" db="EMBL/GenBank/DDBJ databases">
        <authorList>
            <person name="Lefevre C.T."/>
        </authorList>
    </citation>
    <scope>NUCLEOTIDE SEQUENCE [LARGE SCALE GENOMIC DNA]</scope>
    <source>
        <strain evidence="10">PR1</strain>
    </source>
</reference>
<dbReference type="CDD" id="cd23934">
    <property type="entry name" value="AGPR_1_C"/>
    <property type="match status" value="1"/>
</dbReference>
<comment type="catalytic activity">
    <reaction evidence="6 7">
        <text>N-acetyl-L-glutamate 5-semialdehyde + phosphate + NADP(+) = N-acetyl-L-glutamyl 5-phosphate + NADPH + H(+)</text>
        <dbReference type="Rhea" id="RHEA:21588"/>
        <dbReference type="ChEBI" id="CHEBI:15378"/>
        <dbReference type="ChEBI" id="CHEBI:29123"/>
        <dbReference type="ChEBI" id="CHEBI:43474"/>
        <dbReference type="ChEBI" id="CHEBI:57783"/>
        <dbReference type="ChEBI" id="CHEBI:57936"/>
        <dbReference type="ChEBI" id="CHEBI:58349"/>
        <dbReference type="EC" id="1.2.1.38"/>
    </reaction>
</comment>
<dbReference type="GO" id="GO:0051287">
    <property type="term" value="F:NAD binding"/>
    <property type="evidence" value="ECO:0007669"/>
    <property type="project" value="InterPro"/>
</dbReference>
<comment type="similarity">
    <text evidence="7">Belongs to the NAGSA dehydrogenase family. Type 1 subfamily.</text>
</comment>
<dbReference type="SUPFAM" id="SSF51735">
    <property type="entry name" value="NAD(P)-binding Rossmann-fold domains"/>
    <property type="match status" value="1"/>
</dbReference>
<proteinExistence type="inferred from homology"/>
<evidence type="ECO:0000313" key="11">
    <source>
        <dbReference type="Proteomes" id="UP000231658"/>
    </source>
</evidence>
<dbReference type="AlphaFoldDB" id="A0A1C3REV1"/>
<evidence type="ECO:0000313" key="10">
    <source>
        <dbReference type="EMBL" id="SCA55778.1"/>
    </source>
</evidence>
<evidence type="ECO:0000256" key="2">
    <source>
        <dbReference type="ARBA" id="ARBA00022571"/>
    </source>
</evidence>
<name>A0A1C3REV1_9PROT</name>
<dbReference type="GO" id="GO:0003942">
    <property type="term" value="F:N-acetyl-gamma-glutamyl-phosphate reductase activity"/>
    <property type="evidence" value="ECO:0007669"/>
    <property type="project" value="UniProtKB-UniRule"/>
</dbReference>
<dbReference type="Gene3D" id="3.40.50.720">
    <property type="entry name" value="NAD(P)-binding Rossmann-like Domain"/>
    <property type="match status" value="1"/>
</dbReference>
<keyword evidence="5 7" id="KW-0560">Oxidoreductase</keyword>
<keyword evidence="7" id="KW-0963">Cytoplasm</keyword>
<evidence type="ECO:0000256" key="7">
    <source>
        <dbReference type="HAMAP-Rule" id="MF_00150"/>
    </source>
</evidence>
<dbReference type="CDD" id="cd17895">
    <property type="entry name" value="AGPR_1_N"/>
    <property type="match status" value="1"/>
</dbReference>
<dbReference type="InterPro" id="IPR000706">
    <property type="entry name" value="AGPR_type-1"/>
</dbReference>
<feature type="domain" description="Semialdehyde dehydrogenase NAD-binding" evidence="9">
    <location>
        <begin position="5"/>
        <end position="142"/>
    </location>
</feature>
<organism evidence="10 11">
    <name type="scientific">Candidatus Terasakiella magnetica</name>
    <dbReference type="NCBI Taxonomy" id="1867952"/>
    <lineage>
        <taxon>Bacteria</taxon>
        <taxon>Pseudomonadati</taxon>
        <taxon>Pseudomonadota</taxon>
        <taxon>Alphaproteobacteria</taxon>
        <taxon>Rhodospirillales</taxon>
        <taxon>Terasakiellaceae</taxon>
        <taxon>Terasakiella</taxon>
    </lineage>
</organism>
<dbReference type="HAMAP" id="MF_00150">
    <property type="entry name" value="ArgC_type1"/>
    <property type="match status" value="1"/>
</dbReference>
<comment type="function">
    <text evidence="7">Catalyzes the NADPH-dependent reduction of N-acetyl-5-glutamyl phosphate to yield N-acetyl-L-glutamate 5-semialdehyde.</text>
</comment>
<dbReference type="InterPro" id="IPR058924">
    <property type="entry name" value="AGPR_dimerisation_dom"/>
</dbReference>
<dbReference type="InterPro" id="IPR000534">
    <property type="entry name" value="Semialdehyde_DH_NAD-bd"/>
</dbReference>
<keyword evidence="11" id="KW-1185">Reference proteome</keyword>
<protein>
    <recommendedName>
        <fullName evidence="7">N-acetyl-gamma-glutamyl-phosphate reductase</fullName>
        <shortName evidence="7">AGPR</shortName>
        <ecNumber evidence="7">1.2.1.38</ecNumber>
    </recommendedName>
    <alternativeName>
        <fullName evidence="7">N-acetyl-glutamate semialdehyde dehydrogenase</fullName>
        <shortName evidence="7">NAGSA dehydrogenase</shortName>
    </alternativeName>
</protein>
<comment type="pathway">
    <text evidence="1 7">Amino-acid biosynthesis; L-arginine biosynthesis; N(2)-acetyl-L-ornithine from L-glutamate: step 3/4.</text>
</comment>
<dbReference type="GO" id="GO:0005737">
    <property type="term" value="C:cytoplasm"/>
    <property type="evidence" value="ECO:0007669"/>
    <property type="project" value="UniProtKB-SubCell"/>
</dbReference>
<evidence type="ECO:0000256" key="6">
    <source>
        <dbReference type="ARBA" id="ARBA00050557"/>
    </source>
</evidence>
<dbReference type="EMBL" id="FLYE01000004">
    <property type="protein sequence ID" value="SCA55778.1"/>
    <property type="molecule type" value="Genomic_DNA"/>
</dbReference>
<dbReference type="InterPro" id="IPR036291">
    <property type="entry name" value="NAD(P)-bd_dom_sf"/>
</dbReference>
<dbReference type="SMART" id="SM00859">
    <property type="entry name" value="Semialdhyde_dh"/>
    <property type="match status" value="1"/>
</dbReference>
<dbReference type="FunFam" id="3.30.360.10:FF:000014">
    <property type="entry name" value="N-acetyl-gamma-glutamyl-phosphate reductase"/>
    <property type="match status" value="1"/>
</dbReference>
<evidence type="ECO:0000256" key="5">
    <source>
        <dbReference type="ARBA" id="ARBA00023002"/>
    </source>
</evidence>
<evidence type="ECO:0000256" key="1">
    <source>
        <dbReference type="ARBA" id="ARBA00004862"/>
    </source>
</evidence>
<feature type="active site" evidence="7 8">
    <location>
        <position position="150"/>
    </location>
</feature>
<dbReference type="Proteomes" id="UP000231658">
    <property type="component" value="Unassembled WGS sequence"/>
</dbReference>
<dbReference type="PANTHER" id="PTHR32338">
    <property type="entry name" value="N-ACETYL-GAMMA-GLUTAMYL-PHOSPHATE REDUCTASE, CHLOROPLASTIC-RELATED-RELATED"/>
    <property type="match status" value="1"/>
</dbReference>
<dbReference type="PROSITE" id="PS01224">
    <property type="entry name" value="ARGC"/>
    <property type="match status" value="1"/>
</dbReference>
<dbReference type="NCBIfam" id="TIGR01850">
    <property type="entry name" value="argC"/>
    <property type="match status" value="1"/>
</dbReference>
<dbReference type="Gene3D" id="3.30.360.10">
    <property type="entry name" value="Dihydrodipicolinate Reductase, domain 2"/>
    <property type="match status" value="1"/>
</dbReference>
<dbReference type="Pfam" id="PF22698">
    <property type="entry name" value="Semialdhyde_dhC_1"/>
    <property type="match status" value="1"/>
</dbReference>
<dbReference type="UniPathway" id="UPA00068">
    <property type="reaction ID" value="UER00108"/>
</dbReference>
<evidence type="ECO:0000256" key="3">
    <source>
        <dbReference type="ARBA" id="ARBA00022605"/>
    </source>
</evidence>
<dbReference type="GO" id="GO:0070401">
    <property type="term" value="F:NADP+ binding"/>
    <property type="evidence" value="ECO:0007669"/>
    <property type="project" value="InterPro"/>
</dbReference>
<keyword evidence="3 7" id="KW-0028">Amino-acid biosynthesis</keyword>
<evidence type="ECO:0000256" key="4">
    <source>
        <dbReference type="ARBA" id="ARBA00022857"/>
    </source>
</evidence>
<evidence type="ECO:0000256" key="8">
    <source>
        <dbReference type="PROSITE-ProRule" id="PRU10010"/>
    </source>
</evidence>
<dbReference type="PANTHER" id="PTHR32338:SF10">
    <property type="entry name" value="N-ACETYL-GAMMA-GLUTAMYL-PHOSPHATE REDUCTASE, CHLOROPLASTIC-RELATED"/>
    <property type="match status" value="1"/>
</dbReference>
<dbReference type="SUPFAM" id="SSF55347">
    <property type="entry name" value="Glyceraldehyde-3-phosphate dehydrogenase-like, C-terminal domain"/>
    <property type="match status" value="1"/>
</dbReference>
<comment type="subcellular location">
    <subcellularLocation>
        <location evidence="7">Cytoplasm</location>
    </subcellularLocation>
</comment>
<gene>
    <name evidence="7 10" type="primary">argC</name>
    <name evidence="10" type="ORF">MTBPR1_120084</name>
</gene>
<dbReference type="GO" id="GO:0006526">
    <property type="term" value="P:L-arginine biosynthetic process"/>
    <property type="evidence" value="ECO:0007669"/>
    <property type="project" value="UniProtKB-UniRule"/>
</dbReference>